<sequence>MLGHEVVLEFVEYLNGPLELEFLKFEHLREVMLLNLGHLIHLVDILGTHCSQFFVFLSTSISQQWYIYVSYDLFDDIFRIRIP</sequence>
<evidence type="ECO:0000313" key="2">
    <source>
        <dbReference type="Proteomes" id="UP000276133"/>
    </source>
</evidence>
<keyword evidence="2" id="KW-1185">Reference proteome</keyword>
<dbReference type="AlphaFoldDB" id="A0A3M7SFP7"/>
<dbReference type="Proteomes" id="UP000276133">
    <property type="component" value="Unassembled WGS sequence"/>
</dbReference>
<name>A0A3M7SFP7_BRAPC</name>
<dbReference type="EMBL" id="REGN01001486">
    <property type="protein sequence ID" value="RNA34398.1"/>
    <property type="molecule type" value="Genomic_DNA"/>
</dbReference>
<organism evidence="1 2">
    <name type="scientific">Brachionus plicatilis</name>
    <name type="common">Marine rotifer</name>
    <name type="synonym">Brachionus muelleri</name>
    <dbReference type="NCBI Taxonomy" id="10195"/>
    <lineage>
        <taxon>Eukaryota</taxon>
        <taxon>Metazoa</taxon>
        <taxon>Spiralia</taxon>
        <taxon>Gnathifera</taxon>
        <taxon>Rotifera</taxon>
        <taxon>Eurotatoria</taxon>
        <taxon>Monogononta</taxon>
        <taxon>Pseudotrocha</taxon>
        <taxon>Ploima</taxon>
        <taxon>Brachionidae</taxon>
        <taxon>Brachionus</taxon>
    </lineage>
</organism>
<gene>
    <name evidence="1" type="ORF">BpHYR1_042179</name>
</gene>
<comment type="caution">
    <text evidence="1">The sequence shown here is derived from an EMBL/GenBank/DDBJ whole genome shotgun (WGS) entry which is preliminary data.</text>
</comment>
<proteinExistence type="predicted"/>
<reference evidence="1 2" key="1">
    <citation type="journal article" date="2018" name="Sci. Rep.">
        <title>Genomic signatures of local adaptation to the degree of environmental predictability in rotifers.</title>
        <authorList>
            <person name="Franch-Gras L."/>
            <person name="Hahn C."/>
            <person name="Garcia-Roger E.M."/>
            <person name="Carmona M.J."/>
            <person name="Serra M."/>
            <person name="Gomez A."/>
        </authorList>
    </citation>
    <scope>NUCLEOTIDE SEQUENCE [LARGE SCALE GENOMIC DNA]</scope>
    <source>
        <strain evidence="1">HYR1</strain>
    </source>
</reference>
<evidence type="ECO:0000313" key="1">
    <source>
        <dbReference type="EMBL" id="RNA34398.1"/>
    </source>
</evidence>
<accession>A0A3M7SFP7</accession>
<protein>
    <submittedName>
        <fullName evidence="1">Uncharacterized protein</fullName>
    </submittedName>
</protein>